<feature type="region of interest" description="Disordered" evidence="1">
    <location>
        <begin position="41"/>
        <end position="82"/>
    </location>
</feature>
<proteinExistence type="predicted"/>
<dbReference type="Proteomes" id="UP001189429">
    <property type="component" value="Unassembled WGS sequence"/>
</dbReference>
<gene>
    <name evidence="2" type="ORF">PCOR1329_LOCUS35353</name>
</gene>
<comment type="caution">
    <text evidence="2">The sequence shown here is derived from an EMBL/GenBank/DDBJ whole genome shotgun (WGS) entry which is preliminary data.</text>
</comment>
<reference evidence="2" key="1">
    <citation type="submission" date="2023-10" db="EMBL/GenBank/DDBJ databases">
        <authorList>
            <person name="Chen Y."/>
            <person name="Shah S."/>
            <person name="Dougan E. K."/>
            <person name="Thang M."/>
            <person name="Chan C."/>
        </authorList>
    </citation>
    <scope>NUCLEOTIDE SEQUENCE [LARGE SCALE GENOMIC DNA]</scope>
</reference>
<evidence type="ECO:0000313" key="3">
    <source>
        <dbReference type="Proteomes" id="UP001189429"/>
    </source>
</evidence>
<dbReference type="EMBL" id="CAUYUJ010014319">
    <property type="protein sequence ID" value="CAK0839744.1"/>
    <property type="molecule type" value="Genomic_DNA"/>
</dbReference>
<sequence length="273" mass="29791">MLRSAGEAFRQPEAWVTRGPLAKRCASEVLLVARDLSHIAAGSWRPRPPPPPRERSPERACPDAPPAAAEAPASQDGPPPLPVLSAMGAVPLGHAVHAVALCNALLDRRAERVASVTPRRVAFIPRFHVWLESKRVRSRGEMVNFPRRCLRLELRTVEDTSRSCAEVADEDIIRVASSTDAQRLGNLVFKRWLQYEATRDARLLVVVQAMGTECIETMVTALATSWQKSARSFEGEASHPGFCCLASHVRPPQGSPAAVRDVLQCVALPPEPA</sequence>
<evidence type="ECO:0000313" key="2">
    <source>
        <dbReference type="EMBL" id="CAK0839744.1"/>
    </source>
</evidence>
<protein>
    <submittedName>
        <fullName evidence="2">Uncharacterized protein</fullName>
    </submittedName>
</protein>
<name>A0ABN9T432_9DINO</name>
<evidence type="ECO:0000256" key="1">
    <source>
        <dbReference type="SAM" id="MobiDB-lite"/>
    </source>
</evidence>
<accession>A0ABN9T432</accession>
<feature type="compositionally biased region" description="Basic and acidic residues" evidence="1">
    <location>
        <begin position="52"/>
        <end position="61"/>
    </location>
</feature>
<keyword evidence="3" id="KW-1185">Reference proteome</keyword>
<organism evidence="2 3">
    <name type="scientific">Prorocentrum cordatum</name>
    <dbReference type="NCBI Taxonomy" id="2364126"/>
    <lineage>
        <taxon>Eukaryota</taxon>
        <taxon>Sar</taxon>
        <taxon>Alveolata</taxon>
        <taxon>Dinophyceae</taxon>
        <taxon>Prorocentrales</taxon>
        <taxon>Prorocentraceae</taxon>
        <taxon>Prorocentrum</taxon>
    </lineage>
</organism>